<name>A0A061H0Z4_9BASI</name>
<evidence type="ECO:0000256" key="1">
    <source>
        <dbReference type="SAM" id="MobiDB-lite"/>
    </source>
</evidence>
<dbReference type="HOGENOM" id="CLU_087386_0_0_1"/>
<feature type="region of interest" description="Disordered" evidence="1">
    <location>
        <begin position="154"/>
        <end position="174"/>
    </location>
</feature>
<dbReference type="RefSeq" id="XP_007882450.1">
    <property type="nucleotide sequence ID" value="XM_007884259.1"/>
</dbReference>
<sequence length="246" mass="25892">MTFTPNPHFDRDSSNPKDWAYQLGMLPSSAAIVFTKADFINFLKQHNVHVGPNFTELAKLPKYARIGKLTDEAAPSQPAAAQPASQQATSISARSAPATASAPAPSDDGEAASRSSANVVYTSSGEVFRPTRKVRELPGGGSAQITSLFGNAAADVDERPIKPASRQPHYDARDEAENIPPAPAPAVTTRPIQSQVLNAVEPDTASASVGKYEGVPNDAKSHNGFRPTRRVRVPGGTGGASSICFD</sequence>
<accession>A0A061H0Z4</accession>
<dbReference type="GeneID" id="19320784"/>
<protein>
    <submittedName>
        <fullName evidence="2">Uncharacterized protein</fullName>
    </submittedName>
</protein>
<dbReference type="Proteomes" id="UP000053664">
    <property type="component" value="Unassembled WGS sequence"/>
</dbReference>
<dbReference type="AlphaFoldDB" id="A0A061H0Z4"/>
<feature type="compositionally biased region" description="Low complexity" evidence="1">
    <location>
        <begin position="74"/>
        <end position="106"/>
    </location>
</feature>
<feature type="region of interest" description="Disordered" evidence="1">
    <location>
        <begin position="209"/>
        <end position="246"/>
    </location>
</feature>
<dbReference type="OrthoDB" id="4062651at2759"/>
<feature type="region of interest" description="Disordered" evidence="1">
    <location>
        <begin position="74"/>
        <end position="117"/>
    </location>
</feature>
<dbReference type="eggNOG" id="ENOG502S7HP">
    <property type="taxonomic scope" value="Eukaryota"/>
</dbReference>
<reference evidence="2 3" key="1">
    <citation type="journal article" date="2013" name="Plant Cell">
        <title>The transition from a phytopathogenic smut ancestor to an anamorphic biocontrol agent deciphered by comparative whole-genome analysis.</title>
        <authorList>
            <person name="Lefebvre F."/>
            <person name="Joly D.L."/>
            <person name="Labbe C."/>
            <person name="Teichmann B."/>
            <person name="Linning R."/>
            <person name="Belzile F."/>
            <person name="Bakkeren G."/>
            <person name="Belanger R.R."/>
        </authorList>
    </citation>
    <scope>NUCLEOTIDE SEQUENCE [LARGE SCALE GENOMIC DNA]</scope>
    <source>
        <strain evidence="2 3">PF-1</strain>
    </source>
</reference>
<evidence type="ECO:0000313" key="3">
    <source>
        <dbReference type="Proteomes" id="UP000053664"/>
    </source>
</evidence>
<dbReference type="KEGG" id="pfp:PFL1_06713"/>
<gene>
    <name evidence="2" type="ORF">PFL1_06713</name>
</gene>
<organism evidence="2 3">
    <name type="scientific">Pseudozyma flocculosa PF-1</name>
    <dbReference type="NCBI Taxonomy" id="1277687"/>
    <lineage>
        <taxon>Eukaryota</taxon>
        <taxon>Fungi</taxon>
        <taxon>Dikarya</taxon>
        <taxon>Basidiomycota</taxon>
        <taxon>Ustilaginomycotina</taxon>
        <taxon>Ustilaginomycetes</taxon>
        <taxon>Ustilaginales</taxon>
        <taxon>Ustilaginaceae</taxon>
        <taxon>Pseudozyma</taxon>
    </lineage>
</organism>
<dbReference type="EMBL" id="KE361651">
    <property type="protein sequence ID" value="EPQ25719.1"/>
    <property type="molecule type" value="Genomic_DNA"/>
</dbReference>
<evidence type="ECO:0000313" key="2">
    <source>
        <dbReference type="EMBL" id="EPQ25719.1"/>
    </source>
</evidence>
<proteinExistence type="predicted"/>